<proteinExistence type="predicted"/>
<sequence>MGSRSETKTQAETGLVFHTRWLSFDDALKSILVNYSSLLSVLVADKSAKAVGLVKSMSCFKFLYTAHFLADVMHYLCRFFKAYQTSDISFNTVYPLLENTVRKIHSLENCSGENITAFLQCVPA</sequence>
<organism evidence="1 2">
    <name type="scientific">Dreissena polymorpha</name>
    <name type="common">Zebra mussel</name>
    <name type="synonym">Mytilus polymorpha</name>
    <dbReference type="NCBI Taxonomy" id="45954"/>
    <lineage>
        <taxon>Eukaryota</taxon>
        <taxon>Metazoa</taxon>
        <taxon>Spiralia</taxon>
        <taxon>Lophotrochozoa</taxon>
        <taxon>Mollusca</taxon>
        <taxon>Bivalvia</taxon>
        <taxon>Autobranchia</taxon>
        <taxon>Heteroconchia</taxon>
        <taxon>Euheterodonta</taxon>
        <taxon>Imparidentia</taxon>
        <taxon>Neoheterodontei</taxon>
        <taxon>Myida</taxon>
        <taxon>Dreissenoidea</taxon>
        <taxon>Dreissenidae</taxon>
        <taxon>Dreissena</taxon>
    </lineage>
</organism>
<name>A0A9D4NA48_DREPO</name>
<evidence type="ECO:0000313" key="1">
    <source>
        <dbReference type="EMBL" id="KAH3889984.1"/>
    </source>
</evidence>
<accession>A0A9D4NA48</accession>
<reference evidence="1" key="2">
    <citation type="submission" date="2020-11" db="EMBL/GenBank/DDBJ databases">
        <authorList>
            <person name="McCartney M.A."/>
            <person name="Auch B."/>
            <person name="Kono T."/>
            <person name="Mallez S."/>
            <person name="Becker A."/>
            <person name="Gohl D.M."/>
            <person name="Silverstein K.A.T."/>
            <person name="Koren S."/>
            <person name="Bechman K.B."/>
            <person name="Herman A."/>
            <person name="Abrahante J.E."/>
            <person name="Garbe J."/>
        </authorList>
    </citation>
    <scope>NUCLEOTIDE SEQUENCE</scope>
    <source>
        <strain evidence="1">Duluth1</strain>
        <tissue evidence="1">Whole animal</tissue>
    </source>
</reference>
<dbReference type="AlphaFoldDB" id="A0A9D4NA48"/>
<dbReference type="EMBL" id="JAIWYP010000001">
    <property type="protein sequence ID" value="KAH3889984.1"/>
    <property type="molecule type" value="Genomic_DNA"/>
</dbReference>
<comment type="caution">
    <text evidence="1">The sequence shown here is derived from an EMBL/GenBank/DDBJ whole genome shotgun (WGS) entry which is preliminary data.</text>
</comment>
<evidence type="ECO:0000313" key="2">
    <source>
        <dbReference type="Proteomes" id="UP000828390"/>
    </source>
</evidence>
<keyword evidence="2" id="KW-1185">Reference proteome</keyword>
<reference evidence="1" key="1">
    <citation type="journal article" date="2019" name="bioRxiv">
        <title>The Genome of the Zebra Mussel, Dreissena polymorpha: A Resource for Invasive Species Research.</title>
        <authorList>
            <person name="McCartney M.A."/>
            <person name="Auch B."/>
            <person name="Kono T."/>
            <person name="Mallez S."/>
            <person name="Zhang Y."/>
            <person name="Obille A."/>
            <person name="Becker A."/>
            <person name="Abrahante J.E."/>
            <person name="Garbe J."/>
            <person name="Badalamenti J.P."/>
            <person name="Herman A."/>
            <person name="Mangelson H."/>
            <person name="Liachko I."/>
            <person name="Sullivan S."/>
            <person name="Sone E.D."/>
            <person name="Koren S."/>
            <person name="Silverstein K.A.T."/>
            <person name="Beckman K.B."/>
            <person name="Gohl D.M."/>
        </authorList>
    </citation>
    <scope>NUCLEOTIDE SEQUENCE</scope>
    <source>
        <strain evidence="1">Duluth1</strain>
        <tissue evidence="1">Whole animal</tissue>
    </source>
</reference>
<dbReference type="Proteomes" id="UP000828390">
    <property type="component" value="Unassembled WGS sequence"/>
</dbReference>
<protein>
    <submittedName>
        <fullName evidence="1">Uncharacterized protein</fullName>
    </submittedName>
</protein>
<dbReference type="PANTHER" id="PTHR46880">
    <property type="entry name" value="RAS-ASSOCIATING DOMAIN-CONTAINING PROTEIN"/>
    <property type="match status" value="1"/>
</dbReference>
<gene>
    <name evidence="1" type="ORF">DPMN_014051</name>
</gene>
<dbReference type="PANTHER" id="PTHR46880:SF5">
    <property type="entry name" value="DUF4371 DOMAIN-CONTAINING PROTEIN"/>
    <property type="match status" value="1"/>
</dbReference>